<evidence type="ECO:0000313" key="3">
    <source>
        <dbReference type="Proteomes" id="UP000103899"/>
    </source>
</evidence>
<organism evidence="2 3">
    <name type="scientific">miniopterid betaherpesvirus 1</name>
    <dbReference type="NCBI Taxonomy" id="3070189"/>
    <lineage>
        <taxon>Viruses</taxon>
        <taxon>Duplodnaviria</taxon>
        <taxon>Heunggongvirae</taxon>
        <taxon>Peploviricota</taxon>
        <taxon>Herviviricetes</taxon>
        <taxon>Herpesvirales</taxon>
        <taxon>Orthoherpesviridae</taxon>
        <taxon>Betaherpesvirinae</taxon>
        <taxon>Quwivirus</taxon>
        <taxon>Quwivirus miniopteridbeta1</taxon>
    </lineage>
</organism>
<accession>I3VQF9</accession>
<dbReference type="Proteomes" id="UP000103899">
    <property type="component" value="Segment"/>
</dbReference>
<dbReference type="EMBL" id="JQ805139">
    <property type="protein sequence ID" value="AFK84003.1"/>
    <property type="molecule type" value="Genomic_DNA"/>
</dbReference>
<evidence type="ECO:0000313" key="2">
    <source>
        <dbReference type="EMBL" id="AFK84003.1"/>
    </source>
</evidence>
<sequence>MDTELISRRFNGPPLPISHRTIGRDRNAPRELINHAQHRQIRYFISQPIATRKQKTHVR</sequence>
<dbReference type="RefSeq" id="YP_010797192.1">
    <property type="nucleotide sequence ID" value="NC_076129.1"/>
</dbReference>
<dbReference type="KEGG" id="vg:80534895"/>
<proteinExistence type="predicted"/>
<protein>
    <submittedName>
        <fullName evidence="2">B157</fullName>
    </submittedName>
</protein>
<name>I3VQF9_9BETA</name>
<keyword evidence="3" id="KW-1185">Reference proteome</keyword>
<dbReference type="GeneID" id="80534895"/>
<reference evidence="2 3" key="1">
    <citation type="journal article" date="2012" name="J. Virol.">
        <title>A Novel Bat Herpesvirus Encodes Homologues of Major Histocompatibility Complex Classes I and II, C-Type Lectin, and a Unique Family of Immune-Related Genes.</title>
        <authorList>
            <person name="Zhang H."/>
            <person name="Todd S."/>
            <person name="Tachedjian M."/>
            <person name="Barr J.A."/>
            <person name="Luo M."/>
            <person name="Yu M."/>
            <person name="Marsh G.A."/>
            <person name="Crameri G."/>
            <person name="Wang L.F."/>
        </authorList>
    </citation>
    <scope>NUCLEOTIDE SEQUENCE [LARGE SCALE GENOMIC DNA]</scope>
    <source>
        <strain evidence="2">B7D8</strain>
    </source>
</reference>
<feature type="region of interest" description="Disordered" evidence="1">
    <location>
        <begin position="1"/>
        <end position="22"/>
    </location>
</feature>
<evidence type="ECO:0000256" key="1">
    <source>
        <dbReference type="SAM" id="MobiDB-lite"/>
    </source>
</evidence>